<dbReference type="AlphaFoldDB" id="A0A7Z0TC20"/>
<dbReference type="Proteomes" id="UP000526184">
    <property type="component" value="Unassembled WGS sequence"/>
</dbReference>
<gene>
    <name evidence="2" type="ORF">HP397_03945</name>
</gene>
<sequence>MYKIIKNIFLNGLIGIGIGTSIAFMFSKDRLLLADLEFISKFPNEMYATKVSLILFAIIGITSGLSSEIYKLENISLYKKTIYHFISTFFTVSSIGYYFGWFKAENFIFFIIIFIIIYLIIWIFSYIYQIKEIERINKKLK</sequence>
<accession>A0A7Z0TC20</accession>
<evidence type="ECO:0000256" key="1">
    <source>
        <dbReference type="SAM" id="Phobius"/>
    </source>
</evidence>
<organism evidence="2 3">
    <name type="scientific">Streptobacillus felis</name>
    <dbReference type="NCBI Taxonomy" id="1384509"/>
    <lineage>
        <taxon>Bacteria</taxon>
        <taxon>Fusobacteriati</taxon>
        <taxon>Fusobacteriota</taxon>
        <taxon>Fusobacteriia</taxon>
        <taxon>Fusobacteriales</taxon>
        <taxon>Leptotrichiaceae</taxon>
        <taxon>Streptobacillus</taxon>
    </lineage>
</organism>
<feature type="transmembrane region" description="Helical" evidence="1">
    <location>
        <begin position="7"/>
        <end position="27"/>
    </location>
</feature>
<keyword evidence="1" id="KW-0812">Transmembrane</keyword>
<protein>
    <submittedName>
        <fullName evidence="2">DUF3021 domain-containing protein</fullName>
    </submittedName>
</protein>
<feature type="transmembrane region" description="Helical" evidence="1">
    <location>
        <begin position="107"/>
        <end position="128"/>
    </location>
</feature>
<dbReference type="EMBL" id="JABMKT010000017">
    <property type="protein sequence ID" value="NYV27968.1"/>
    <property type="molecule type" value="Genomic_DNA"/>
</dbReference>
<feature type="transmembrane region" description="Helical" evidence="1">
    <location>
        <begin position="82"/>
        <end position="101"/>
    </location>
</feature>
<reference evidence="2 3" key="1">
    <citation type="submission" date="2020-05" db="EMBL/GenBank/DDBJ databases">
        <title>Streptobacillus felis strain LHL191014123.</title>
        <authorList>
            <person name="Fawzy A."/>
            <person name="Rau J."/>
            <person name="Risse K."/>
            <person name="Schauerte N."/>
            <person name="Geiger C."/>
            <person name="Blom J."/>
            <person name="Imirzalioglu C."/>
            <person name="Falgenhauer J."/>
            <person name="Bach A."/>
            <person name="Herden C."/>
            <person name="Eisenberg T."/>
        </authorList>
    </citation>
    <scope>NUCLEOTIDE SEQUENCE [LARGE SCALE GENOMIC DNA]</scope>
    <source>
        <strain evidence="2 3">LHL191014123</strain>
    </source>
</reference>
<name>A0A7Z0TC20_9FUSO</name>
<keyword evidence="1" id="KW-0472">Membrane</keyword>
<dbReference type="InterPro" id="IPR021560">
    <property type="entry name" value="DUF3021"/>
</dbReference>
<keyword evidence="1" id="KW-1133">Transmembrane helix</keyword>
<feature type="transmembrane region" description="Helical" evidence="1">
    <location>
        <begin position="47"/>
        <end position="70"/>
    </location>
</feature>
<dbReference type="RefSeq" id="WP_180136089.1">
    <property type="nucleotide sequence ID" value="NZ_JABMKT010000017.1"/>
</dbReference>
<evidence type="ECO:0000313" key="2">
    <source>
        <dbReference type="EMBL" id="NYV27968.1"/>
    </source>
</evidence>
<proteinExistence type="predicted"/>
<comment type="caution">
    <text evidence="2">The sequence shown here is derived from an EMBL/GenBank/DDBJ whole genome shotgun (WGS) entry which is preliminary data.</text>
</comment>
<evidence type="ECO:0000313" key="3">
    <source>
        <dbReference type="Proteomes" id="UP000526184"/>
    </source>
</evidence>
<dbReference type="Pfam" id="PF11457">
    <property type="entry name" value="DUF3021"/>
    <property type="match status" value="1"/>
</dbReference>
<keyword evidence="3" id="KW-1185">Reference proteome</keyword>